<dbReference type="Gene3D" id="1.10.510.10">
    <property type="entry name" value="Transferase(Phosphotransferase) domain 1"/>
    <property type="match status" value="1"/>
</dbReference>
<accession>M1HK90</accession>
<dbReference type="PANTHER" id="PTHR44167:SF30">
    <property type="entry name" value="PHOSPHORYLASE KINASE"/>
    <property type="match status" value="1"/>
</dbReference>
<gene>
    <name evidence="2" type="primary">CVA-1_639R</name>
    <name evidence="2" type="ORF">PBCVCVA1_639R</name>
</gene>
<dbReference type="CDD" id="cd14014">
    <property type="entry name" value="STKc_PknB_like"/>
    <property type="match status" value="1"/>
</dbReference>
<dbReference type="Pfam" id="PF00069">
    <property type="entry name" value="Pkinase"/>
    <property type="match status" value="1"/>
</dbReference>
<reference evidence="2 3" key="1">
    <citation type="submission" date="2012-10" db="EMBL/GenBank/DDBJ databases">
        <title>Towards defining the chloroviruses: a genomic journey through a genus of large DNA viruses.</title>
        <authorList>
            <person name="Jeanniard A."/>
            <person name="Dunigan D.D."/>
            <person name="Gurnon J.R."/>
            <person name="Agarkova I."/>
            <person name="Kang M."/>
            <person name="Vitek J."/>
            <person name="Duncan G."/>
            <person name="McClung O.W."/>
            <person name="Larsen M."/>
            <person name="Claverie J.-M."/>
            <person name="Van Etten J.L."/>
            <person name="Blanc G."/>
        </authorList>
    </citation>
    <scope>NUCLEOTIDE SEQUENCE [LARGE SCALE GENOMIC DNA]</scope>
</reference>
<proteinExistence type="predicted"/>
<dbReference type="PANTHER" id="PTHR44167">
    <property type="entry name" value="OVARIAN-SPECIFIC SERINE/THREONINE-PROTEIN KINASE LOK-RELATED"/>
    <property type="match status" value="1"/>
</dbReference>
<dbReference type="InterPro" id="IPR008271">
    <property type="entry name" value="Ser/Thr_kinase_AS"/>
</dbReference>
<dbReference type="InterPro" id="IPR000719">
    <property type="entry name" value="Prot_kinase_dom"/>
</dbReference>
<dbReference type="RefSeq" id="YP_009701905.1">
    <property type="nucleotide sequence ID" value="NC_044937.1"/>
</dbReference>
<name>M1HK90_9PHYC</name>
<keyword evidence="2" id="KW-0808">Transferase</keyword>
<protein>
    <submittedName>
        <fullName evidence="2">Serine/threonine-protein kinase</fullName>
    </submittedName>
</protein>
<dbReference type="Proteomes" id="UP000243236">
    <property type="component" value="Segment"/>
</dbReference>
<organism evidence="2 3">
    <name type="scientific">Paramecium bursaria Chlorella virus CVA-1</name>
    <dbReference type="NCBI Taxonomy" id="42683"/>
    <lineage>
        <taxon>Viruses</taxon>
        <taxon>Varidnaviria</taxon>
        <taxon>Bamfordvirae</taxon>
        <taxon>Nucleocytoviricota</taxon>
        <taxon>Megaviricetes</taxon>
        <taxon>Algavirales</taxon>
        <taxon>Phycodnaviridae</taxon>
        <taxon>Chlorovirus</taxon>
        <taxon>Chlorovirus conductrix</taxon>
        <taxon>Paramecium bursaria Chlorella virus A1</taxon>
    </lineage>
</organism>
<dbReference type="PROSITE" id="PS00108">
    <property type="entry name" value="PROTEIN_KINASE_ST"/>
    <property type="match status" value="1"/>
</dbReference>
<feature type="domain" description="Protein kinase" evidence="1">
    <location>
        <begin position="17"/>
        <end position="266"/>
    </location>
</feature>
<sequence length="272" mass="30747">MNFFLECFGIRRTSKRFTKIRNLRSGGFSKISIVRDNTTGDKAVMKSAIKNDNESEKNFKCEYSIMQSLSHKNIIAPLEFGFHNDTPYINLPVFKQDMLTRLLGKPLTQIQQKTFTRAMVGALSHAHARNVVHRDIKPDNIFINDSLADAVLADWGFAVDLNTHIPTGSTGTLSYAAPEIGVEFSYIDWKKADVFSLGVTLYTIFSVDDLLERTNSLAYTPSQKSIDRKINKMSCGPQLKNLLKKMVRVIPEERITMAEAMNHPYVNISSVF</sequence>
<dbReference type="PROSITE" id="PS50011">
    <property type="entry name" value="PROTEIN_KINASE_DOM"/>
    <property type="match status" value="1"/>
</dbReference>
<dbReference type="GO" id="GO:0004674">
    <property type="term" value="F:protein serine/threonine kinase activity"/>
    <property type="evidence" value="ECO:0007669"/>
    <property type="project" value="TreeGrafter"/>
</dbReference>
<evidence type="ECO:0000313" key="2">
    <source>
        <dbReference type="EMBL" id="AGE50569.1"/>
    </source>
</evidence>
<keyword evidence="3" id="KW-1185">Reference proteome</keyword>
<dbReference type="SUPFAM" id="SSF56112">
    <property type="entry name" value="Protein kinase-like (PK-like)"/>
    <property type="match status" value="1"/>
</dbReference>
<dbReference type="EMBL" id="JX997159">
    <property type="protein sequence ID" value="AGE50569.1"/>
    <property type="molecule type" value="Genomic_DNA"/>
</dbReference>
<dbReference type="SMART" id="SM00220">
    <property type="entry name" value="S_TKc"/>
    <property type="match status" value="1"/>
</dbReference>
<dbReference type="GO" id="GO:0005524">
    <property type="term" value="F:ATP binding"/>
    <property type="evidence" value="ECO:0007669"/>
    <property type="project" value="InterPro"/>
</dbReference>
<dbReference type="KEGG" id="vg:41900479"/>
<dbReference type="GeneID" id="41900479"/>
<dbReference type="Gene3D" id="3.30.200.20">
    <property type="entry name" value="Phosphorylase Kinase, domain 1"/>
    <property type="match status" value="1"/>
</dbReference>
<evidence type="ECO:0000313" key="3">
    <source>
        <dbReference type="Proteomes" id="UP000243236"/>
    </source>
</evidence>
<keyword evidence="2" id="KW-0418">Kinase</keyword>
<dbReference type="InterPro" id="IPR011009">
    <property type="entry name" value="Kinase-like_dom_sf"/>
</dbReference>
<evidence type="ECO:0000259" key="1">
    <source>
        <dbReference type="PROSITE" id="PS50011"/>
    </source>
</evidence>